<dbReference type="Proteomes" id="UP000603317">
    <property type="component" value="Unassembled WGS sequence"/>
</dbReference>
<feature type="transmembrane region" description="Helical" evidence="1">
    <location>
        <begin position="120"/>
        <end position="142"/>
    </location>
</feature>
<gene>
    <name evidence="2" type="ORF">GCM10010923_09690</name>
</gene>
<dbReference type="InterPro" id="IPR056918">
    <property type="entry name" value="8xMP"/>
</dbReference>
<proteinExistence type="predicted"/>
<feature type="transmembrane region" description="Helical" evidence="1">
    <location>
        <begin position="39"/>
        <end position="57"/>
    </location>
</feature>
<keyword evidence="1" id="KW-0812">Transmembrane</keyword>
<dbReference type="Pfam" id="PF24838">
    <property type="entry name" value="8xMP"/>
    <property type="match status" value="1"/>
</dbReference>
<dbReference type="RefSeq" id="WP_188641625.1">
    <property type="nucleotide sequence ID" value="NZ_BMID01000001.1"/>
</dbReference>
<evidence type="ECO:0008006" key="4">
    <source>
        <dbReference type="Google" id="ProtNLM"/>
    </source>
</evidence>
<keyword evidence="1" id="KW-1133">Transmembrane helix</keyword>
<accession>A0ABQ1F8S6</accession>
<comment type="caution">
    <text evidence="2">The sequence shown here is derived from an EMBL/GenBank/DDBJ whole genome shotgun (WGS) entry which is preliminary data.</text>
</comment>
<name>A0ABQ1F8S6_9SPHN</name>
<evidence type="ECO:0000313" key="3">
    <source>
        <dbReference type="Proteomes" id="UP000603317"/>
    </source>
</evidence>
<organism evidence="2 3">
    <name type="scientific">Blastomonas marina</name>
    <dbReference type="NCBI Taxonomy" id="1867408"/>
    <lineage>
        <taxon>Bacteria</taxon>
        <taxon>Pseudomonadati</taxon>
        <taxon>Pseudomonadota</taxon>
        <taxon>Alphaproteobacteria</taxon>
        <taxon>Sphingomonadales</taxon>
        <taxon>Sphingomonadaceae</taxon>
        <taxon>Blastomonas</taxon>
    </lineage>
</organism>
<dbReference type="EMBL" id="BMID01000001">
    <property type="protein sequence ID" value="GGA02927.1"/>
    <property type="molecule type" value="Genomic_DNA"/>
</dbReference>
<evidence type="ECO:0000256" key="1">
    <source>
        <dbReference type="SAM" id="Phobius"/>
    </source>
</evidence>
<reference evidence="3" key="1">
    <citation type="journal article" date="2019" name="Int. J. Syst. Evol. Microbiol.">
        <title>The Global Catalogue of Microorganisms (GCM) 10K type strain sequencing project: providing services to taxonomists for standard genome sequencing and annotation.</title>
        <authorList>
            <consortium name="The Broad Institute Genomics Platform"/>
            <consortium name="The Broad Institute Genome Sequencing Center for Infectious Disease"/>
            <person name="Wu L."/>
            <person name="Ma J."/>
        </authorList>
    </citation>
    <scope>NUCLEOTIDE SEQUENCE [LARGE SCALE GENOMIC DNA]</scope>
    <source>
        <strain evidence="3">CGMCC 1.15297</strain>
    </source>
</reference>
<keyword evidence="3" id="KW-1185">Reference proteome</keyword>
<protein>
    <recommendedName>
        <fullName evidence="4">Small integral membrane protein</fullName>
    </recommendedName>
</protein>
<feature type="transmembrane region" description="Helical" evidence="1">
    <location>
        <begin position="63"/>
        <end position="82"/>
    </location>
</feature>
<sequence length="151" mass="17260">MASEKKPVDYTPPSDFTPAECERSWSHALHEENVFNERLNFFLLAQAMLLVFYATAIADVSRWTLVAISACGVVLTVFWLLINIRQAGDLEDAKRRMKKCLPDYAEYCRRSSEERGFYRNLLPVLSHGVPLVVGLIWVALLVEELFPILAR</sequence>
<keyword evidence="1" id="KW-0472">Membrane</keyword>
<evidence type="ECO:0000313" key="2">
    <source>
        <dbReference type="EMBL" id="GGA02927.1"/>
    </source>
</evidence>